<comment type="cofactor">
    <cofactor evidence="5">
        <name>Mg(2+)</name>
        <dbReference type="ChEBI" id="CHEBI:18420"/>
    </cofactor>
</comment>
<sequence>MIPTRVNTRPLLDGSISLQFERYTPTFEHAGHLVNQKDEEMSSPEREVLAYLSTEEPPILQVKRLHPDAVLPQRRIEGAAGYDLTIIQSCKVSPGDRVLLSTGIAIAIPEGHYGRIAARSGVALKKGIHIGVGVIDQDFRGEVKILLFNLNYETILLVKHDIIAQLIIEKISLPQVLEVEELTITV</sequence>
<evidence type="ECO:0000313" key="8">
    <source>
        <dbReference type="Proteomes" id="UP000734854"/>
    </source>
</evidence>
<comment type="caution">
    <text evidence="7">The sequence shown here is derived from an EMBL/GenBank/DDBJ whole genome shotgun (WGS) entry which is preliminary data.</text>
</comment>
<dbReference type="NCBIfam" id="NF001862">
    <property type="entry name" value="PRK00601.1"/>
    <property type="match status" value="1"/>
</dbReference>
<gene>
    <name evidence="7" type="ORF">ZIOFF_071483</name>
</gene>
<evidence type="ECO:0000259" key="6">
    <source>
        <dbReference type="Pfam" id="PF00692"/>
    </source>
</evidence>
<dbReference type="PANTHER" id="PTHR11241:SF0">
    <property type="entry name" value="DEOXYURIDINE 5'-TRIPHOSPHATE NUCLEOTIDOHYDROLASE"/>
    <property type="match status" value="1"/>
</dbReference>
<protein>
    <recommendedName>
        <fullName evidence="5">Deoxyuridine 5'-triphosphate nucleotidohydrolase</fullName>
        <shortName evidence="5">dUTPase</shortName>
        <ecNumber evidence="5">3.6.1.23</ecNumber>
    </recommendedName>
    <alternativeName>
        <fullName evidence="5">dUTP pyrophosphatase</fullName>
    </alternativeName>
</protein>
<dbReference type="GO" id="GO:0006226">
    <property type="term" value="P:dUMP biosynthetic process"/>
    <property type="evidence" value="ECO:0007669"/>
    <property type="project" value="UniProtKB-UniRule"/>
</dbReference>
<reference evidence="7 8" key="1">
    <citation type="submission" date="2020-08" db="EMBL/GenBank/DDBJ databases">
        <title>Plant Genome Project.</title>
        <authorList>
            <person name="Zhang R.-G."/>
        </authorList>
    </citation>
    <scope>NUCLEOTIDE SEQUENCE [LARGE SCALE GENOMIC DNA]</scope>
    <source>
        <tissue evidence="7">Rhizome</tissue>
    </source>
</reference>
<evidence type="ECO:0000256" key="2">
    <source>
        <dbReference type="ARBA" id="ARBA00006581"/>
    </source>
</evidence>
<keyword evidence="8" id="KW-1185">Reference proteome</keyword>
<dbReference type="Gene3D" id="2.70.40.10">
    <property type="match status" value="1"/>
</dbReference>
<feature type="domain" description="dUTPase-like" evidence="6">
    <location>
        <begin position="70"/>
        <end position="182"/>
    </location>
</feature>
<evidence type="ECO:0000256" key="1">
    <source>
        <dbReference type="ARBA" id="ARBA00005142"/>
    </source>
</evidence>
<organism evidence="7 8">
    <name type="scientific">Zingiber officinale</name>
    <name type="common">Ginger</name>
    <name type="synonym">Amomum zingiber</name>
    <dbReference type="NCBI Taxonomy" id="94328"/>
    <lineage>
        <taxon>Eukaryota</taxon>
        <taxon>Viridiplantae</taxon>
        <taxon>Streptophyta</taxon>
        <taxon>Embryophyta</taxon>
        <taxon>Tracheophyta</taxon>
        <taxon>Spermatophyta</taxon>
        <taxon>Magnoliopsida</taxon>
        <taxon>Liliopsida</taxon>
        <taxon>Zingiberales</taxon>
        <taxon>Zingiberaceae</taxon>
        <taxon>Zingiber</taxon>
    </lineage>
</organism>
<name>A0A8J5C3T8_ZINOF</name>
<dbReference type="GO" id="GO:0046081">
    <property type="term" value="P:dUTP catabolic process"/>
    <property type="evidence" value="ECO:0007669"/>
    <property type="project" value="UniProtKB-UniRule"/>
</dbReference>
<dbReference type="Proteomes" id="UP000734854">
    <property type="component" value="Unassembled WGS sequence"/>
</dbReference>
<dbReference type="CDD" id="cd07557">
    <property type="entry name" value="trimeric_dUTPase"/>
    <property type="match status" value="1"/>
</dbReference>
<comment type="pathway">
    <text evidence="1 5">Pyrimidine metabolism; dUMP biosynthesis; dUMP from dCTP (dUTP route): step 2/2.</text>
</comment>
<accession>A0A8J5C3T8</accession>
<dbReference type="EMBL" id="JACMSC010000021">
    <property type="protein sequence ID" value="KAG6470413.1"/>
    <property type="molecule type" value="Genomic_DNA"/>
</dbReference>
<keyword evidence="4 5" id="KW-0546">Nucleotide metabolism</keyword>
<dbReference type="GO" id="GO:0000287">
    <property type="term" value="F:magnesium ion binding"/>
    <property type="evidence" value="ECO:0007669"/>
    <property type="project" value="UniProtKB-UniRule"/>
</dbReference>
<dbReference type="GO" id="GO:0004170">
    <property type="term" value="F:dUTP diphosphatase activity"/>
    <property type="evidence" value="ECO:0007669"/>
    <property type="project" value="UniProtKB-UniRule"/>
</dbReference>
<dbReference type="UniPathway" id="UPA00610">
    <property type="reaction ID" value="UER00666"/>
</dbReference>
<dbReference type="InterPro" id="IPR036157">
    <property type="entry name" value="dUTPase-like_sf"/>
</dbReference>
<keyword evidence="5" id="KW-0479">Metal-binding</keyword>
<dbReference type="PANTHER" id="PTHR11241">
    <property type="entry name" value="DEOXYURIDINE 5'-TRIPHOSPHATE NUCLEOTIDOHYDROLASE"/>
    <property type="match status" value="1"/>
</dbReference>
<comment type="function">
    <text evidence="5">Involved in nucleotide metabolism via production of dUMP, the immediate precursor of thymidine nucleotides, and decreases the intracellular concentration of dUTP so that uracil cannot be incorporated into DNA.</text>
</comment>
<evidence type="ECO:0000313" key="7">
    <source>
        <dbReference type="EMBL" id="KAG6470413.1"/>
    </source>
</evidence>
<evidence type="ECO:0000256" key="3">
    <source>
        <dbReference type="ARBA" id="ARBA00022801"/>
    </source>
</evidence>
<dbReference type="AlphaFoldDB" id="A0A8J5C3T8"/>
<proteinExistence type="inferred from homology"/>
<keyword evidence="3 5" id="KW-0378">Hydrolase</keyword>
<evidence type="ECO:0000256" key="4">
    <source>
        <dbReference type="ARBA" id="ARBA00023080"/>
    </source>
</evidence>
<dbReference type="Pfam" id="PF00692">
    <property type="entry name" value="dUTPase"/>
    <property type="match status" value="1"/>
</dbReference>
<comment type="catalytic activity">
    <reaction evidence="5">
        <text>dUTP + H2O = dUMP + diphosphate + H(+)</text>
        <dbReference type="Rhea" id="RHEA:10248"/>
        <dbReference type="ChEBI" id="CHEBI:15377"/>
        <dbReference type="ChEBI" id="CHEBI:15378"/>
        <dbReference type="ChEBI" id="CHEBI:33019"/>
        <dbReference type="ChEBI" id="CHEBI:61555"/>
        <dbReference type="ChEBI" id="CHEBI:246422"/>
        <dbReference type="EC" id="3.6.1.23"/>
    </reaction>
</comment>
<dbReference type="InterPro" id="IPR029054">
    <property type="entry name" value="dUTPase-like"/>
</dbReference>
<dbReference type="SUPFAM" id="SSF51283">
    <property type="entry name" value="dUTPase-like"/>
    <property type="match status" value="1"/>
</dbReference>
<comment type="similarity">
    <text evidence="2 5">Belongs to the dUTPase family.</text>
</comment>
<dbReference type="InterPro" id="IPR008181">
    <property type="entry name" value="dUTPase"/>
</dbReference>
<dbReference type="EC" id="3.6.1.23" evidence="5"/>
<dbReference type="InterPro" id="IPR033704">
    <property type="entry name" value="dUTPase_trimeric"/>
</dbReference>
<dbReference type="NCBIfam" id="TIGR00576">
    <property type="entry name" value="dut"/>
    <property type="match status" value="1"/>
</dbReference>
<evidence type="ECO:0000256" key="5">
    <source>
        <dbReference type="RuleBase" id="RU367024"/>
    </source>
</evidence>
<keyword evidence="5" id="KW-0460">Magnesium</keyword>